<dbReference type="InterPro" id="IPR004868">
    <property type="entry name" value="DNA-dir_DNA_pol_B_mt/vir"/>
</dbReference>
<dbReference type="EC" id="2.7.7.7" evidence="2"/>
<dbReference type="InterPro" id="IPR043502">
    <property type="entry name" value="DNA/RNA_pol_sf"/>
</dbReference>
<dbReference type="PANTHER" id="PTHR33568">
    <property type="entry name" value="DNA POLYMERASE"/>
    <property type="match status" value="1"/>
</dbReference>
<feature type="domain" description="DNA-directed DNA polymerase family B mitochondria/virus" evidence="10">
    <location>
        <begin position="1"/>
        <end position="388"/>
    </location>
</feature>
<dbReference type="InterPro" id="IPR036397">
    <property type="entry name" value="RNaseH_sf"/>
</dbReference>
<reference evidence="11" key="1">
    <citation type="journal article" date="2016" name="Genome Announc.">
        <title>Complete Mitochondrial DNA Sequence of the Mucoralean Fungus Absidia glauca, a Model for Studying Host-Parasite Interactions.</title>
        <authorList>
            <person name="Ellenberger S."/>
            <person name="Burmester A."/>
            <person name="Wostemeyer J."/>
        </authorList>
    </citation>
    <scope>NUCLEOTIDE SEQUENCE</scope>
    <source>
        <strain evidence="11">CBS 101.48</strain>
    </source>
</reference>
<dbReference type="InterPro" id="IPR017964">
    <property type="entry name" value="DNA-dir_DNA_pol_B_CS"/>
</dbReference>
<organism evidence="11">
    <name type="scientific">Absidia glauca</name>
    <name type="common">Pin mould</name>
    <dbReference type="NCBI Taxonomy" id="4829"/>
    <lineage>
        <taxon>Eukaryota</taxon>
        <taxon>Fungi</taxon>
        <taxon>Fungi incertae sedis</taxon>
        <taxon>Mucoromycota</taxon>
        <taxon>Mucoromycotina</taxon>
        <taxon>Mucoromycetes</taxon>
        <taxon>Mucorales</taxon>
        <taxon>Cunninghamellaceae</taxon>
        <taxon>Absidia</taxon>
    </lineage>
</organism>
<dbReference type="SUPFAM" id="SSF53098">
    <property type="entry name" value="Ribonuclease H-like"/>
    <property type="match status" value="1"/>
</dbReference>
<dbReference type="GO" id="GO:0003887">
    <property type="term" value="F:DNA-directed DNA polymerase activity"/>
    <property type="evidence" value="ECO:0007669"/>
    <property type="project" value="UniProtKB-KW"/>
</dbReference>
<protein>
    <recommendedName>
        <fullName evidence="3">Probable DNA polymerase</fullName>
        <ecNumber evidence="2">2.7.7.7</ecNumber>
    </recommendedName>
</protein>
<dbReference type="GO" id="GO:0003677">
    <property type="term" value="F:DNA binding"/>
    <property type="evidence" value="ECO:0007669"/>
    <property type="project" value="UniProtKB-KW"/>
</dbReference>
<dbReference type="SUPFAM" id="SSF56672">
    <property type="entry name" value="DNA/RNA polymerases"/>
    <property type="match status" value="1"/>
</dbReference>
<dbReference type="InterPro" id="IPR012337">
    <property type="entry name" value="RNaseH-like_sf"/>
</dbReference>
<dbReference type="GO" id="GO:0006260">
    <property type="term" value="P:DNA replication"/>
    <property type="evidence" value="ECO:0007669"/>
    <property type="project" value="UniProtKB-KW"/>
</dbReference>
<evidence type="ECO:0000259" key="10">
    <source>
        <dbReference type="Pfam" id="PF03175"/>
    </source>
</evidence>
<evidence type="ECO:0000256" key="9">
    <source>
        <dbReference type="ARBA" id="ARBA00049244"/>
    </source>
</evidence>
<dbReference type="AlphaFoldDB" id="A0A0X9UHN4"/>
<dbReference type="RefSeq" id="YP_009440970.1">
    <property type="nucleotide sequence ID" value="NC_036158.1"/>
</dbReference>
<evidence type="ECO:0000313" key="11">
    <source>
        <dbReference type="EMBL" id="AMA21276.1"/>
    </source>
</evidence>
<evidence type="ECO:0000256" key="6">
    <source>
        <dbReference type="ARBA" id="ARBA00022705"/>
    </source>
</evidence>
<comment type="catalytic activity">
    <reaction evidence="9">
        <text>DNA(n) + a 2'-deoxyribonucleoside 5'-triphosphate = DNA(n+1) + diphosphate</text>
        <dbReference type="Rhea" id="RHEA:22508"/>
        <dbReference type="Rhea" id="RHEA-COMP:17339"/>
        <dbReference type="Rhea" id="RHEA-COMP:17340"/>
        <dbReference type="ChEBI" id="CHEBI:33019"/>
        <dbReference type="ChEBI" id="CHEBI:61560"/>
        <dbReference type="ChEBI" id="CHEBI:173112"/>
        <dbReference type="EC" id="2.7.7.7"/>
    </reaction>
</comment>
<dbReference type="PROSITE" id="PS00116">
    <property type="entry name" value="DNA_POLYMERASE_B"/>
    <property type="match status" value="1"/>
</dbReference>
<dbReference type="GO" id="GO:0000166">
    <property type="term" value="F:nucleotide binding"/>
    <property type="evidence" value="ECO:0007669"/>
    <property type="project" value="InterPro"/>
</dbReference>
<evidence type="ECO:0000256" key="4">
    <source>
        <dbReference type="ARBA" id="ARBA00022679"/>
    </source>
</evidence>
<keyword evidence="11" id="KW-0496">Mitochondrion</keyword>
<dbReference type="Gene3D" id="3.90.1600.10">
    <property type="entry name" value="Palm domain of DNA polymerase"/>
    <property type="match status" value="2"/>
</dbReference>
<geneLocation type="mitochondrion" evidence="11"/>
<dbReference type="EMBL" id="KU196782">
    <property type="protein sequence ID" value="AMA21276.1"/>
    <property type="molecule type" value="Genomic_DNA"/>
</dbReference>
<sequence length="471" mass="55374">MLDSLSLLPNNLRDLAKSFEVETQKGNFPYDFVNENNLDYIGSLPHYEYYIFNKDYSFNNYLKELTNSKWCLRSEIFKYLENDLKSLYEILNSFNKMVHDEFSLNITNKISISSLALNIFTSNFMKHNNIKVIKGKDHKDIRNAYYGGRVDVFKPEGDNLYYYDVNSLYPYSILNDMPVGNPVYTTNTNLKDLFGFVYADIKTPDDLFNPVLPYRTEDGLLINSLGSWSGWYFTEELKQVEKFGYTINVKYGYTFERGKDVFTEYVSLCYLHKKISKDALKSMYKLLLNSLYERIGMNEIHDRTIVLNDNELNDYLTKYHVKSIFNIQDNKNLINYDTRPDEILFNLTENNYDESLIKFNIEKIYINQSISIAAAIISYSRMYMNELMHLKDYEVYYSDTDSIVLDKPLPKEMISNEIGKLKLEYKVKKDLFIAPKLYLLLTDNDKIIIKGRSIGLEELNFLDSISLNLLF</sequence>
<evidence type="ECO:0000256" key="2">
    <source>
        <dbReference type="ARBA" id="ARBA00012417"/>
    </source>
</evidence>
<comment type="similarity">
    <text evidence="1">Belongs to the DNA polymerase type-B family.</text>
</comment>
<name>A0A0X9UHN4_ABSGL</name>
<accession>A0A0X9UHN4</accession>
<proteinExistence type="inferred from homology"/>
<dbReference type="PANTHER" id="PTHR33568:SF3">
    <property type="entry name" value="DNA-DIRECTED DNA POLYMERASE"/>
    <property type="match status" value="1"/>
</dbReference>
<dbReference type="InterPro" id="IPR006172">
    <property type="entry name" value="DNA-dir_DNA_pol_B"/>
</dbReference>
<dbReference type="Gene3D" id="3.30.420.10">
    <property type="entry name" value="Ribonuclease H-like superfamily/Ribonuclease H"/>
    <property type="match status" value="1"/>
</dbReference>
<dbReference type="Pfam" id="PF03175">
    <property type="entry name" value="DNA_pol_B_2"/>
    <property type="match status" value="1"/>
</dbReference>
<dbReference type="InterPro" id="IPR023211">
    <property type="entry name" value="DNA_pol_palm_dom_sf"/>
</dbReference>
<gene>
    <name evidence="11" type="primary">orf25</name>
</gene>
<keyword evidence="6" id="KW-0235">DNA replication</keyword>
<evidence type="ECO:0000256" key="3">
    <source>
        <dbReference type="ARBA" id="ARBA00014385"/>
    </source>
</evidence>
<keyword evidence="5" id="KW-0548">Nucleotidyltransferase</keyword>
<keyword evidence="7" id="KW-0239">DNA-directed DNA polymerase</keyword>
<keyword evidence="4" id="KW-0808">Transferase</keyword>
<evidence type="ECO:0000256" key="7">
    <source>
        <dbReference type="ARBA" id="ARBA00022932"/>
    </source>
</evidence>
<evidence type="ECO:0000256" key="5">
    <source>
        <dbReference type="ARBA" id="ARBA00022695"/>
    </source>
</evidence>
<dbReference type="GeneID" id="34829273"/>
<keyword evidence="8" id="KW-0238">DNA-binding</keyword>
<dbReference type="PRINTS" id="PR00106">
    <property type="entry name" value="DNAPOLB"/>
</dbReference>
<evidence type="ECO:0000256" key="8">
    <source>
        <dbReference type="ARBA" id="ARBA00023125"/>
    </source>
</evidence>
<evidence type="ECO:0000256" key="1">
    <source>
        <dbReference type="ARBA" id="ARBA00005755"/>
    </source>
</evidence>